<keyword evidence="2" id="KW-0378">Hydrolase</keyword>
<dbReference type="InterPro" id="IPR029052">
    <property type="entry name" value="Metallo-depent_PP-like"/>
</dbReference>
<dbReference type="GO" id="GO:0016787">
    <property type="term" value="F:hydrolase activity"/>
    <property type="evidence" value="ECO:0007669"/>
    <property type="project" value="UniProtKB-KW"/>
</dbReference>
<protein>
    <recommendedName>
        <fullName evidence="5">Calcineurin-like phosphoesterase domain-containing protein</fullName>
    </recommendedName>
</protein>
<dbReference type="PANTHER" id="PTHR42988:SF2">
    <property type="entry name" value="CYCLIC NUCLEOTIDE PHOSPHODIESTERASE CBUA0032-RELATED"/>
    <property type="match status" value="1"/>
</dbReference>
<dbReference type="SUPFAM" id="SSF56300">
    <property type="entry name" value="Metallo-dependent phosphatases"/>
    <property type="match status" value="1"/>
</dbReference>
<comment type="similarity">
    <text evidence="4">Belongs to the cyclic nucleotide phosphodiesterase class-III family.</text>
</comment>
<dbReference type="EMBL" id="POTW01000048">
    <property type="protein sequence ID" value="PZF81921.1"/>
    <property type="molecule type" value="Genomic_DNA"/>
</dbReference>
<dbReference type="Pfam" id="PF00149">
    <property type="entry name" value="Metallophos"/>
    <property type="match status" value="1"/>
</dbReference>
<sequence length="512" mass="54443">MVTHPDRPVLVAGDAIRAGTQAPFRSLVARPRDPRAELADLAGLAPSPPQPLDRFTSVARFVHVSDLHITDVESPARLDFMIDDAADPRYEQALPVPRPQQLLSTHAAAAAVDTIGRLGPSAESGRPVEFVVLTGDLVDNAQRNELDRLEAVLRGAEVRASSWPGVVEGTETADWRDAQVWQPADAAGLWATRYGFPHDPGLLAAVSTPFTPSGLTVPAILARGNHDALLAGTVAWTAATRALAAGGRKVRGLPPRDLLDDAAAAFRADPDAFFTGRAVPVTPDPSRRPIAAAEFARTIGAPALDAHGHDFVVAMGDRLRVVVLDTVDDHGHPDGVVTAEQYDWLARVLDRIAADPARPLVVVASHHGPLHHHTAAATAGRVTGAQVVQLLGRHEQVVLWLTGHTHYAEAIAHRAGPGRGFWEVTAPAIVDWPCQLTTVEVFEHADGSVAVTVDKHDLAVPASPDGADAVADLASLHRLLAANQADFGRIFPGPEHDDRRDLLLRLGPPHGV</sequence>
<evidence type="ECO:0000256" key="4">
    <source>
        <dbReference type="ARBA" id="ARBA00025742"/>
    </source>
</evidence>
<accession>A0A2W2B3A3</accession>
<evidence type="ECO:0000256" key="3">
    <source>
        <dbReference type="ARBA" id="ARBA00023004"/>
    </source>
</evidence>
<feature type="domain" description="Calcineurin-like phosphoesterase" evidence="5">
    <location>
        <begin position="60"/>
        <end position="407"/>
    </location>
</feature>
<dbReference type="GO" id="GO:0046872">
    <property type="term" value="F:metal ion binding"/>
    <property type="evidence" value="ECO:0007669"/>
    <property type="project" value="UniProtKB-KW"/>
</dbReference>
<proteinExistence type="inferred from homology"/>
<comment type="caution">
    <text evidence="6">The sequence shown here is derived from an EMBL/GenBank/DDBJ whole genome shotgun (WGS) entry which is preliminary data.</text>
</comment>
<evidence type="ECO:0000256" key="2">
    <source>
        <dbReference type="ARBA" id="ARBA00022801"/>
    </source>
</evidence>
<keyword evidence="7" id="KW-1185">Reference proteome</keyword>
<name>A0A2W2B3A3_9ACTN</name>
<dbReference type="AlphaFoldDB" id="A0A2W2B3A3"/>
<reference evidence="6 7" key="1">
    <citation type="submission" date="2018-01" db="EMBL/GenBank/DDBJ databases">
        <title>Draft genome sequence of Jiangella sp. GTF31.</title>
        <authorList>
            <person name="Sahin N."/>
            <person name="Ay H."/>
            <person name="Saygin H."/>
        </authorList>
    </citation>
    <scope>NUCLEOTIDE SEQUENCE [LARGE SCALE GENOMIC DNA]</scope>
    <source>
        <strain evidence="6 7">GTF31</strain>
    </source>
</reference>
<evidence type="ECO:0000313" key="7">
    <source>
        <dbReference type="Proteomes" id="UP000248764"/>
    </source>
</evidence>
<dbReference type="Gene3D" id="3.60.21.10">
    <property type="match status" value="1"/>
</dbReference>
<gene>
    <name evidence="6" type="ORF">C1I92_19030</name>
</gene>
<evidence type="ECO:0000256" key="1">
    <source>
        <dbReference type="ARBA" id="ARBA00022723"/>
    </source>
</evidence>
<keyword evidence="1" id="KW-0479">Metal-binding</keyword>
<evidence type="ECO:0000259" key="5">
    <source>
        <dbReference type="Pfam" id="PF00149"/>
    </source>
</evidence>
<dbReference type="InterPro" id="IPR050884">
    <property type="entry name" value="CNP_phosphodiesterase-III"/>
</dbReference>
<organism evidence="6 7">
    <name type="scientific">Jiangella anatolica</name>
    <dbReference type="NCBI Taxonomy" id="2670374"/>
    <lineage>
        <taxon>Bacteria</taxon>
        <taxon>Bacillati</taxon>
        <taxon>Actinomycetota</taxon>
        <taxon>Actinomycetes</taxon>
        <taxon>Jiangellales</taxon>
        <taxon>Jiangellaceae</taxon>
        <taxon>Jiangella</taxon>
    </lineage>
</organism>
<keyword evidence="3" id="KW-0408">Iron</keyword>
<dbReference type="Proteomes" id="UP000248764">
    <property type="component" value="Unassembled WGS sequence"/>
</dbReference>
<evidence type="ECO:0000313" key="6">
    <source>
        <dbReference type="EMBL" id="PZF81921.1"/>
    </source>
</evidence>
<dbReference type="InterPro" id="IPR004843">
    <property type="entry name" value="Calcineurin-like_PHP"/>
</dbReference>
<dbReference type="PANTHER" id="PTHR42988">
    <property type="entry name" value="PHOSPHOHYDROLASE"/>
    <property type="match status" value="1"/>
</dbReference>